<reference evidence="2 3" key="1">
    <citation type="journal article" date="2022" name="Int. J. Syst. Evol. Microbiol.">
        <title>Flavobacterium ammonificans sp. nov. and Flavobacterium ammoniigenes sp. nov., ammonifying bacteria isolated from surface river water.</title>
        <authorList>
            <person name="Watanabe K."/>
            <person name="Kitamura T."/>
            <person name="Ogata Y."/>
            <person name="Shindo C."/>
            <person name="Suda W."/>
        </authorList>
    </citation>
    <scope>NUCLEOTIDE SEQUENCE [LARGE SCALE GENOMIC DNA]</scope>
    <source>
        <strain evidence="2 3">GENT11</strain>
    </source>
</reference>
<protein>
    <recommendedName>
        <fullName evidence="4">DoxX family membrane protein</fullName>
    </recommendedName>
</protein>
<organism evidence="2 3">
    <name type="scientific">Flavobacterium ammonificans</name>
    <dbReference type="NCBI Taxonomy" id="1751056"/>
    <lineage>
        <taxon>Bacteria</taxon>
        <taxon>Pseudomonadati</taxon>
        <taxon>Bacteroidota</taxon>
        <taxon>Flavobacteriia</taxon>
        <taxon>Flavobacteriales</taxon>
        <taxon>Flavobacteriaceae</taxon>
        <taxon>Flavobacterium</taxon>
    </lineage>
</organism>
<dbReference type="RefSeq" id="WP_229329194.1">
    <property type="nucleotide sequence ID" value="NZ_AP025183.1"/>
</dbReference>
<gene>
    <name evidence="2" type="ORF">GENT11_14230</name>
</gene>
<evidence type="ECO:0000256" key="1">
    <source>
        <dbReference type="SAM" id="Phobius"/>
    </source>
</evidence>
<evidence type="ECO:0008006" key="4">
    <source>
        <dbReference type="Google" id="ProtNLM"/>
    </source>
</evidence>
<accession>A0ABM7V1N3</accession>
<keyword evidence="3" id="KW-1185">Reference proteome</keyword>
<dbReference type="EMBL" id="AP025183">
    <property type="protein sequence ID" value="BDB53111.1"/>
    <property type="molecule type" value="Genomic_DNA"/>
</dbReference>
<keyword evidence="1" id="KW-1133">Transmembrane helix</keyword>
<dbReference type="Proteomes" id="UP001319865">
    <property type="component" value="Chromosome"/>
</dbReference>
<sequence length="124" mass="13687">MKIATLIIRILLGAFMVFASVAYFFELFEAEAPTGNLLTFMNGIMASKYLLPLAKAVELIVGLSLLSGKFMKVTLLALLPISINIFLIHTVTQVSEVPVAIFVLGANLFLIYAHWDSYKGLFKD</sequence>
<keyword evidence="1" id="KW-0472">Membrane</keyword>
<evidence type="ECO:0000313" key="2">
    <source>
        <dbReference type="EMBL" id="BDB53111.1"/>
    </source>
</evidence>
<feature type="transmembrane region" description="Helical" evidence="1">
    <location>
        <begin position="45"/>
        <end position="66"/>
    </location>
</feature>
<feature type="transmembrane region" description="Helical" evidence="1">
    <location>
        <begin position="7"/>
        <end position="25"/>
    </location>
</feature>
<feature type="transmembrane region" description="Helical" evidence="1">
    <location>
        <begin position="97"/>
        <end position="115"/>
    </location>
</feature>
<keyword evidence="1" id="KW-0812">Transmembrane</keyword>
<name>A0ABM7V1N3_9FLAO</name>
<feature type="transmembrane region" description="Helical" evidence="1">
    <location>
        <begin position="73"/>
        <end position="91"/>
    </location>
</feature>
<evidence type="ECO:0000313" key="3">
    <source>
        <dbReference type="Proteomes" id="UP001319865"/>
    </source>
</evidence>
<reference evidence="2 3" key="2">
    <citation type="journal article" date="2022" name="Microorganisms">
        <title>Complete Genome Sequences of Two Flavobacterium ammonificans Strains and a Flavobacterium ammoniigenes Strain of Ammonifying Bacterioplankton Isolated from Surface River Water.</title>
        <authorList>
            <person name="Suda W."/>
            <person name="Ogata Y."/>
            <person name="Shindo C."/>
            <person name="Watanabe K."/>
        </authorList>
    </citation>
    <scope>NUCLEOTIDE SEQUENCE [LARGE SCALE GENOMIC DNA]</scope>
    <source>
        <strain evidence="2 3">GENT11</strain>
    </source>
</reference>
<proteinExistence type="predicted"/>